<sequence length="139" mass="14969">MRRLSLALLSLLLASPVVAQVYKWTDTHGTVHYSESPPPQGTPYKRITMAGTEQPGGTAADAQPSPAPQAKPAAGEGTMPNTPENLAKFCSAQKANLDLLKGKEGVVLEQDGKSVPLDETQRNQQIALAEQQYRQFCSH</sequence>
<feature type="compositionally biased region" description="Low complexity" evidence="1">
    <location>
        <begin position="59"/>
        <end position="74"/>
    </location>
</feature>
<evidence type="ECO:0000256" key="2">
    <source>
        <dbReference type="SAM" id="SignalP"/>
    </source>
</evidence>
<organism evidence="4 5">
    <name type="scientific">Fulvimonas yonginensis</name>
    <dbReference type="NCBI Taxonomy" id="1495200"/>
    <lineage>
        <taxon>Bacteria</taxon>
        <taxon>Pseudomonadati</taxon>
        <taxon>Pseudomonadota</taxon>
        <taxon>Gammaproteobacteria</taxon>
        <taxon>Lysobacterales</taxon>
        <taxon>Rhodanobacteraceae</taxon>
        <taxon>Fulvimonas</taxon>
    </lineage>
</organism>
<evidence type="ECO:0000313" key="4">
    <source>
        <dbReference type="EMBL" id="MEI7036077.1"/>
    </source>
</evidence>
<keyword evidence="2" id="KW-0732">Signal</keyword>
<evidence type="ECO:0000313" key="5">
    <source>
        <dbReference type="Proteomes" id="UP001381174"/>
    </source>
</evidence>
<proteinExistence type="predicted"/>
<reference evidence="4 5" key="1">
    <citation type="journal article" date="2014" name="Int. J. Syst. Evol. Microbiol.">
        <title>Fulvimonas yonginensis sp. nov., isolated from greenhouse soil, and emended description of the genus Fulvimonas.</title>
        <authorList>
            <person name="Ahn J.H."/>
            <person name="Kim S.J."/>
            <person name="Weon H.Y."/>
            <person name="Hong S.B."/>
            <person name="Seok S.J."/>
            <person name="Kwon S.W."/>
        </authorList>
    </citation>
    <scope>NUCLEOTIDE SEQUENCE [LARGE SCALE GENOMIC DNA]</scope>
    <source>
        <strain evidence="4 5">KACC 16952</strain>
    </source>
</reference>
<feature type="domain" description="DUF4124" evidence="3">
    <location>
        <begin position="8"/>
        <end position="56"/>
    </location>
</feature>
<dbReference type="InterPro" id="IPR025392">
    <property type="entry name" value="DUF4124"/>
</dbReference>
<evidence type="ECO:0000259" key="3">
    <source>
        <dbReference type="Pfam" id="PF13511"/>
    </source>
</evidence>
<gene>
    <name evidence="4" type="ORF">WAT24_04820</name>
</gene>
<keyword evidence="5" id="KW-1185">Reference proteome</keyword>
<feature type="region of interest" description="Disordered" evidence="1">
    <location>
        <begin position="29"/>
        <end position="84"/>
    </location>
</feature>
<protein>
    <submittedName>
        <fullName evidence="4">DUF4124 domain-containing protein</fullName>
    </submittedName>
</protein>
<comment type="caution">
    <text evidence="4">The sequence shown here is derived from an EMBL/GenBank/DDBJ whole genome shotgun (WGS) entry which is preliminary data.</text>
</comment>
<dbReference type="Pfam" id="PF13511">
    <property type="entry name" value="DUF4124"/>
    <property type="match status" value="1"/>
</dbReference>
<feature type="signal peptide" evidence="2">
    <location>
        <begin position="1"/>
        <end position="19"/>
    </location>
</feature>
<accession>A0ABU8JAL3</accession>
<name>A0ABU8JAL3_9GAMM</name>
<dbReference type="RefSeq" id="WP_336806687.1">
    <property type="nucleotide sequence ID" value="NZ_JBBBNY010000002.1"/>
</dbReference>
<feature type="chain" id="PRO_5047024454" evidence="2">
    <location>
        <begin position="20"/>
        <end position="139"/>
    </location>
</feature>
<evidence type="ECO:0000256" key="1">
    <source>
        <dbReference type="SAM" id="MobiDB-lite"/>
    </source>
</evidence>
<dbReference type="Proteomes" id="UP001381174">
    <property type="component" value="Unassembled WGS sequence"/>
</dbReference>
<dbReference type="EMBL" id="JBBBNY010000002">
    <property type="protein sequence ID" value="MEI7036077.1"/>
    <property type="molecule type" value="Genomic_DNA"/>
</dbReference>